<reference evidence="1" key="1">
    <citation type="submission" date="2021-01" db="EMBL/GenBank/DDBJ databases">
        <title>Whole genome shotgun sequence of Actinoplanes cyaneus NBRC 14990.</title>
        <authorList>
            <person name="Komaki H."/>
            <person name="Tamura T."/>
        </authorList>
    </citation>
    <scope>NUCLEOTIDE SEQUENCE</scope>
    <source>
        <strain evidence="1">NBRC 14990</strain>
    </source>
</reference>
<sequence>MHRWRDDRIGSALRGGNPTILTRLDTAETAATDLSRISTQLQDIIGAFRYRPWPDSLPAPGSSSEIAY</sequence>
<evidence type="ECO:0000313" key="2">
    <source>
        <dbReference type="Proteomes" id="UP000619479"/>
    </source>
</evidence>
<dbReference type="AlphaFoldDB" id="A0A919MGP1"/>
<name>A0A919MGP1_9ACTN</name>
<comment type="caution">
    <text evidence="1">The sequence shown here is derived from an EMBL/GenBank/DDBJ whole genome shotgun (WGS) entry which is preliminary data.</text>
</comment>
<accession>A0A919MGP1</accession>
<protein>
    <submittedName>
        <fullName evidence="1">Uncharacterized protein</fullName>
    </submittedName>
</protein>
<dbReference type="EMBL" id="BOMH01000074">
    <property type="protein sequence ID" value="GID70446.1"/>
    <property type="molecule type" value="Genomic_DNA"/>
</dbReference>
<organism evidence="1 2">
    <name type="scientific">Actinoplanes cyaneus</name>
    <dbReference type="NCBI Taxonomy" id="52696"/>
    <lineage>
        <taxon>Bacteria</taxon>
        <taxon>Bacillati</taxon>
        <taxon>Actinomycetota</taxon>
        <taxon>Actinomycetes</taxon>
        <taxon>Micromonosporales</taxon>
        <taxon>Micromonosporaceae</taxon>
        <taxon>Actinoplanes</taxon>
    </lineage>
</organism>
<evidence type="ECO:0000313" key="1">
    <source>
        <dbReference type="EMBL" id="GID70446.1"/>
    </source>
</evidence>
<proteinExistence type="predicted"/>
<dbReference type="Proteomes" id="UP000619479">
    <property type="component" value="Unassembled WGS sequence"/>
</dbReference>
<keyword evidence="2" id="KW-1185">Reference proteome</keyword>
<dbReference type="RefSeq" id="WP_203754245.1">
    <property type="nucleotide sequence ID" value="NZ_BAAAUC010000056.1"/>
</dbReference>
<gene>
    <name evidence="1" type="ORF">Acy02nite_83270</name>
</gene>